<dbReference type="AlphaFoldDB" id="A0A1I7HUY4"/>
<sequence>MSSIILRDRFVRQPQHAAPIDYAGLAKGIRILWNPAVGPVDLVTGRIWTAGGDAAIVPAQNGKVFSFDGIDDYYAYTGYPELTGNAGTFFMWCPIVGRPDTYGHVSFGASSPNICGYQIYPDLKVAIGSNSPSTGTLASWFNTKNRSIVFVSGGTAATCKVFLDGKETGLTWTDPPKAWGPGNKNFNLGRYVGGNLWEFDGAILIAGFSDAVWGAAESRAFHENPWQLFKAPARKLWPGDTRLGLSGVAAIQVNSGSTVEIAQHHALAAAGSTQAGGVDTVKVEQNQILATAAPVQSNLGSAAGITKSIALASAVIVPDRTLSSGEVSQAHILGGNGWIQGKILPRAAIAQTHTLVEAGLAQFNAGSVLSISVGSGMLGGTPSAQANAGATGVVTQIHLLVATFCSQINKASAKAISDGVVIESALISKPAEATHIKKPGIPVGTPPWLKIMLEILTGRRGNRITLPAFRTLTFSAPPTQAECEALYAYINSVRDSLEQLISRMDG</sequence>
<dbReference type="EMBL" id="FPBZ01000012">
    <property type="protein sequence ID" value="SFU64480.1"/>
    <property type="molecule type" value="Genomic_DNA"/>
</dbReference>
<gene>
    <name evidence="1" type="ORF">SAMN05216417_1125</name>
</gene>
<accession>A0A1I7HUY4</accession>
<dbReference type="SUPFAM" id="SSF49899">
    <property type="entry name" value="Concanavalin A-like lectins/glucanases"/>
    <property type="match status" value="1"/>
</dbReference>
<protein>
    <recommendedName>
        <fullName evidence="3">Concanavalin A-like lectin/glucanase superfamily protein</fullName>
    </recommendedName>
</protein>
<dbReference type="OrthoDB" id="8565357at2"/>
<evidence type="ECO:0000313" key="1">
    <source>
        <dbReference type="EMBL" id="SFU64480.1"/>
    </source>
</evidence>
<dbReference type="Proteomes" id="UP000182649">
    <property type="component" value="Unassembled WGS sequence"/>
</dbReference>
<reference evidence="1 2" key="1">
    <citation type="submission" date="2016-10" db="EMBL/GenBank/DDBJ databases">
        <authorList>
            <person name="de Groot N.N."/>
        </authorList>
    </citation>
    <scope>NUCLEOTIDE SEQUENCE [LARGE SCALE GENOMIC DNA]</scope>
    <source>
        <strain evidence="1 2">Nl14</strain>
    </source>
</reference>
<dbReference type="RefSeq" id="WP_074975187.1">
    <property type="nucleotide sequence ID" value="NZ_FPBZ01000012.1"/>
</dbReference>
<name>A0A1I7HUY4_9PROT</name>
<proteinExistence type="predicted"/>
<evidence type="ECO:0008006" key="3">
    <source>
        <dbReference type="Google" id="ProtNLM"/>
    </source>
</evidence>
<evidence type="ECO:0000313" key="2">
    <source>
        <dbReference type="Proteomes" id="UP000182649"/>
    </source>
</evidence>
<organism evidence="1 2">
    <name type="scientific">Nitrosospira multiformis</name>
    <dbReference type="NCBI Taxonomy" id="1231"/>
    <lineage>
        <taxon>Bacteria</taxon>
        <taxon>Pseudomonadati</taxon>
        <taxon>Pseudomonadota</taxon>
        <taxon>Betaproteobacteria</taxon>
        <taxon>Nitrosomonadales</taxon>
        <taxon>Nitrosomonadaceae</taxon>
        <taxon>Nitrosospira</taxon>
    </lineage>
</organism>
<dbReference type="InterPro" id="IPR013320">
    <property type="entry name" value="ConA-like_dom_sf"/>
</dbReference>